<dbReference type="Proteomes" id="UP000886595">
    <property type="component" value="Unassembled WGS sequence"/>
</dbReference>
<sequence length="182" mass="20524">MDLGLAPLLRLSVSTLVSSLVCSRRLPVWLVNDFSGVASSIAKRFSSLAAWFEDVSFLWLMLMKYSNLCRPTTITTIALYSEIERRLKKRKFESKMIEVPSTKISRTMLDTAEVVVSRQAALTTTNGQLQTSEINSTPGACDLRASFNRSKPTDLRRRLEQAKGHFQPQRMTPTYPQTFAPC</sequence>
<protein>
    <submittedName>
        <fullName evidence="1">Uncharacterized protein</fullName>
    </submittedName>
</protein>
<gene>
    <name evidence="1" type="ORF">Bca52824_063895</name>
</gene>
<keyword evidence="2" id="KW-1185">Reference proteome</keyword>
<organism evidence="1 2">
    <name type="scientific">Brassica carinata</name>
    <name type="common">Ethiopian mustard</name>
    <name type="synonym">Abyssinian cabbage</name>
    <dbReference type="NCBI Taxonomy" id="52824"/>
    <lineage>
        <taxon>Eukaryota</taxon>
        <taxon>Viridiplantae</taxon>
        <taxon>Streptophyta</taxon>
        <taxon>Embryophyta</taxon>
        <taxon>Tracheophyta</taxon>
        <taxon>Spermatophyta</taxon>
        <taxon>Magnoliopsida</taxon>
        <taxon>eudicotyledons</taxon>
        <taxon>Gunneridae</taxon>
        <taxon>Pentapetalae</taxon>
        <taxon>rosids</taxon>
        <taxon>malvids</taxon>
        <taxon>Brassicales</taxon>
        <taxon>Brassicaceae</taxon>
        <taxon>Brassiceae</taxon>
        <taxon>Brassica</taxon>
    </lineage>
</organism>
<accession>A0A8X7U7N8</accession>
<reference evidence="1 2" key="1">
    <citation type="submission" date="2020-02" db="EMBL/GenBank/DDBJ databases">
        <authorList>
            <person name="Ma Q."/>
            <person name="Huang Y."/>
            <person name="Song X."/>
            <person name="Pei D."/>
        </authorList>
    </citation>
    <scope>NUCLEOTIDE SEQUENCE [LARGE SCALE GENOMIC DNA]</scope>
    <source>
        <strain evidence="1">Sxm20200214</strain>
        <tissue evidence="1">Leaf</tissue>
    </source>
</reference>
<evidence type="ECO:0000313" key="1">
    <source>
        <dbReference type="EMBL" id="KAG2269340.1"/>
    </source>
</evidence>
<proteinExistence type="predicted"/>
<evidence type="ECO:0000313" key="2">
    <source>
        <dbReference type="Proteomes" id="UP000886595"/>
    </source>
</evidence>
<dbReference type="AlphaFoldDB" id="A0A8X7U7N8"/>
<comment type="caution">
    <text evidence="1">The sequence shown here is derived from an EMBL/GenBank/DDBJ whole genome shotgun (WGS) entry which is preliminary data.</text>
</comment>
<name>A0A8X7U7N8_BRACI</name>
<dbReference type="EMBL" id="JAAMPC010000013">
    <property type="protein sequence ID" value="KAG2269340.1"/>
    <property type="molecule type" value="Genomic_DNA"/>
</dbReference>